<protein>
    <recommendedName>
        <fullName evidence="14">Peptidase S39 domain-containing protein</fullName>
    </recommendedName>
</protein>
<dbReference type="GO" id="GO:0004252">
    <property type="term" value="F:serine-type endopeptidase activity"/>
    <property type="evidence" value="ECO:0007669"/>
    <property type="project" value="InterPro"/>
</dbReference>
<dbReference type="GO" id="GO:0033644">
    <property type="term" value="C:host cell membrane"/>
    <property type="evidence" value="ECO:0007669"/>
    <property type="project" value="UniProtKB-SubCell"/>
</dbReference>
<dbReference type="InterPro" id="IPR009003">
    <property type="entry name" value="Peptidase_S1_PA"/>
</dbReference>
<keyword evidence="6" id="KW-0378">Hydrolase</keyword>
<reference evidence="15" key="1">
    <citation type="submission" date="2018-07" db="EMBL/GenBank/DDBJ databases">
        <title>Genome Sequences of the Mosquito Viruses from the Republic of Korea.</title>
        <authorList>
            <person name="Hang J."/>
            <person name="Sanborn M.A."/>
            <person name="Fung C.K."/>
            <person name="Figueroa K.L."/>
            <person name="Kim H.C."/>
            <person name="Klein T.A."/>
            <person name="Jarman R.G."/>
        </authorList>
    </citation>
    <scope>NUCLEOTIDE SEQUENCE</scope>
    <source>
        <strain evidence="15">YSLV1/16-0052/ROK/2016</strain>
    </source>
</reference>
<evidence type="ECO:0000259" key="14">
    <source>
        <dbReference type="Pfam" id="PF02122"/>
    </source>
</evidence>
<dbReference type="InterPro" id="IPR000382">
    <property type="entry name" value="Peptidase_S39B_luteovirus"/>
</dbReference>
<evidence type="ECO:0000256" key="12">
    <source>
        <dbReference type="SAM" id="MobiDB-lite"/>
    </source>
</evidence>
<proteinExistence type="predicted"/>
<feature type="transmembrane region" description="Helical" evidence="13">
    <location>
        <begin position="58"/>
        <end position="77"/>
    </location>
</feature>
<sequence length="550" mass="62494">MFFITFSIITTFFCYSVLTFVYFHIIQSIDKARFFGADYMNRLRWGWVHLHRLVNSSFGWNMLLLLAIVCIYLVCIYRRLKKTRVILVTPSKLKPGDSFYTEEKAMPNSTYEHTKVLPSFQAMIMASLDGETYHVMGQCFWVDEGLVTAAHVIEGFNYLIVYRDDDHKVQVDPDSFEIGHGDYAVIRQPQRITQLLGLSKAKFVSIATSNDSGLSVNITAMEKRTIGFLERHNHFGFVSYTGSTTKGFSGAPYYFGRTIFGMHLGADSKNMGYDGAYLRTELRPSRVIKKQTGLDTEDSAEWLIGQLDRYEEIEYSRSPYNPDEYKVRVGNQYHIVDDEVMEAVLKHHRSKKHRHVGKVEYLAEAISSDGVRTEPTSEANKELAKEKDPVEAMVKGIVGEFGKTSIYLDQSPPKNVEDLPLAPRNAMTFEDSGNLIRAPPVDVGARGMVKHLVVAPNQGKQTCDPMDCTCRQPLVSYHMESRKSTHAPQNEASSRTVRNKNRRIARQAKKKELEQYKLLYGPIQLGDVTSQVQPTQTDGLTKNLTKLCLK</sequence>
<keyword evidence="9 13" id="KW-1133">Transmembrane helix</keyword>
<keyword evidence="3" id="KW-0645">Protease</keyword>
<evidence type="ECO:0000256" key="7">
    <source>
        <dbReference type="ARBA" id="ARBA00022825"/>
    </source>
</evidence>
<keyword evidence="10 13" id="KW-0472">Membrane</keyword>
<feature type="region of interest" description="Disordered" evidence="12">
    <location>
        <begin position="480"/>
        <end position="501"/>
    </location>
</feature>
<keyword evidence="2" id="KW-0191">Covalent protein-RNA linkage</keyword>
<evidence type="ECO:0000256" key="13">
    <source>
        <dbReference type="SAM" id="Phobius"/>
    </source>
</evidence>
<evidence type="ECO:0000256" key="8">
    <source>
        <dbReference type="ARBA" id="ARBA00022870"/>
    </source>
</evidence>
<dbReference type="InterPro" id="IPR043504">
    <property type="entry name" value="Peptidase_S1_PA_chymotrypsin"/>
</dbReference>
<feature type="transmembrane region" description="Helical" evidence="13">
    <location>
        <begin position="7"/>
        <end position="26"/>
    </location>
</feature>
<dbReference type="GO" id="GO:0075523">
    <property type="term" value="P:viral translational frameshifting"/>
    <property type="evidence" value="ECO:0007669"/>
    <property type="project" value="UniProtKB-KW"/>
</dbReference>
<evidence type="ECO:0000256" key="6">
    <source>
        <dbReference type="ARBA" id="ARBA00022801"/>
    </source>
</evidence>
<keyword evidence="4 13" id="KW-0812">Transmembrane</keyword>
<evidence type="ECO:0000256" key="10">
    <source>
        <dbReference type="ARBA" id="ARBA00023136"/>
    </source>
</evidence>
<evidence type="ECO:0000256" key="4">
    <source>
        <dbReference type="ARBA" id="ARBA00022692"/>
    </source>
</evidence>
<keyword evidence="7" id="KW-0720">Serine protease</keyword>
<keyword evidence="5" id="KW-0688">Ribosomal frameshifting</keyword>
<evidence type="ECO:0000256" key="2">
    <source>
        <dbReference type="ARBA" id="ARBA00022520"/>
    </source>
</evidence>
<comment type="subcellular location">
    <subcellularLocation>
        <location evidence="1">Host membrane</location>
        <topology evidence="1">Multi-pass membrane protein</topology>
    </subcellularLocation>
</comment>
<evidence type="ECO:0000256" key="3">
    <source>
        <dbReference type="ARBA" id="ARBA00022670"/>
    </source>
</evidence>
<dbReference type="EMBL" id="MH703049">
    <property type="protein sequence ID" value="AXV43878.1"/>
    <property type="molecule type" value="Genomic_RNA"/>
</dbReference>
<dbReference type="Pfam" id="PF02122">
    <property type="entry name" value="Peptidase_S39"/>
    <property type="match status" value="1"/>
</dbReference>
<accession>A0A385FQF8</accession>
<dbReference type="Gene3D" id="2.40.10.10">
    <property type="entry name" value="Trypsin-like serine proteases"/>
    <property type="match status" value="2"/>
</dbReference>
<feature type="compositionally biased region" description="Polar residues" evidence="12">
    <location>
        <begin position="486"/>
        <end position="496"/>
    </location>
</feature>
<evidence type="ECO:0000256" key="9">
    <source>
        <dbReference type="ARBA" id="ARBA00022989"/>
    </source>
</evidence>
<dbReference type="GO" id="GO:0006508">
    <property type="term" value="P:proteolysis"/>
    <property type="evidence" value="ECO:0007669"/>
    <property type="project" value="UniProtKB-KW"/>
</dbReference>
<feature type="domain" description="Peptidase S39" evidence="14">
    <location>
        <begin position="142"/>
        <end position="268"/>
    </location>
</feature>
<name>A0A385FQF8_9VIRU</name>
<evidence type="ECO:0000256" key="5">
    <source>
        <dbReference type="ARBA" id="ARBA00022758"/>
    </source>
</evidence>
<organism evidence="15">
    <name type="scientific">Yongsan sobemo-like virus 1</name>
    <dbReference type="NCBI Taxonomy" id="2315808"/>
    <lineage>
        <taxon>Viruses</taxon>
        <taxon>Riboviria</taxon>
        <taxon>Orthornavirae</taxon>
        <taxon>Pisuviricota</taxon>
        <taxon>Pisoniviricetes</taxon>
        <taxon>Sobelivirales</taxon>
        <taxon>Solemoviridae</taxon>
        <taxon>Sobemovirus</taxon>
    </lineage>
</organism>
<dbReference type="GO" id="GO:0016020">
    <property type="term" value="C:membrane"/>
    <property type="evidence" value="ECO:0007669"/>
    <property type="project" value="InterPro"/>
</dbReference>
<dbReference type="SUPFAM" id="SSF50494">
    <property type="entry name" value="Trypsin-like serine proteases"/>
    <property type="match status" value="1"/>
</dbReference>
<evidence type="ECO:0000256" key="1">
    <source>
        <dbReference type="ARBA" id="ARBA00004301"/>
    </source>
</evidence>
<keyword evidence="8" id="KW-1043">Host membrane</keyword>
<comment type="function">
    <text evidence="11">Covalently attached to the 5' extremity of the genomic and subgenomic RNAs. It may serve as a primer for the replicase.</text>
</comment>
<evidence type="ECO:0000313" key="15">
    <source>
        <dbReference type="EMBL" id="AXV43878.1"/>
    </source>
</evidence>
<evidence type="ECO:0000256" key="11">
    <source>
        <dbReference type="ARBA" id="ARBA00029410"/>
    </source>
</evidence>